<sequence>MIFRPIFVLLNIGHKQLLLYETLLSIPRKFYFLTNNVLKYQIIWFS</sequence>
<organism evidence="1">
    <name type="scientific">marine metagenome</name>
    <dbReference type="NCBI Taxonomy" id="408172"/>
    <lineage>
        <taxon>unclassified sequences</taxon>
        <taxon>metagenomes</taxon>
        <taxon>ecological metagenomes</taxon>
    </lineage>
</organism>
<accession>A0A382CSX9</accession>
<reference evidence="1" key="1">
    <citation type="submission" date="2018-05" db="EMBL/GenBank/DDBJ databases">
        <authorList>
            <person name="Lanie J.A."/>
            <person name="Ng W.-L."/>
            <person name="Kazmierczak K.M."/>
            <person name="Andrzejewski T.M."/>
            <person name="Davidsen T.M."/>
            <person name="Wayne K.J."/>
            <person name="Tettelin H."/>
            <person name="Glass J.I."/>
            <person name="Rusch D."/>
            <person name="Podicherti R."/>
            <person name="Tsui H.-C.T."/>
            <person name="Winkler M.E."/>
        </authorList>
    </citation>
    <scope>NUCLEOTIDE SEQUENCE</scope>
</reference>
<protein>
    <submittedName>
        <fullName evidence="1">Uncharacterized protein</fullName>
    </submittedName>
</protein>
<dbReference type="AlphaFoldDB" id="A0A382CSX9"/>
<proteinExistence type="predicted"/>
<evidence type="ECO:0000313" key="1">
    <source>
        <dbReference type="EMBL" id="SVB29258.1"/>
    </source>
</evidence>
<gene>
    <name evidence="1" type="ORF">METZ01_LOCUS182112</name>
</gene>
<dbReference type="EMBL" id="UINC01035985">
    <property type="protein sequence ID" value="SVB29258.1"/>
    <property type="molecule type" value="Genomic_DNA"/>
</dbReference>
<name>A0A382CSX9_9ZZZZ</name>